<reference evidence="2 3" key="1">
    <citation type="submission" date="2019-01" db="EMBL/GenBank/DDBJ databases">
        <title>Pseudolysobacter antarctica gen. nov., sp. nov., isolated from Fildes Peninsula, Antarctica.</title>
        <authorList>
            <person name="Wei Z."/>
            <person name="Peng F."/>
        </authorList>
    </citation>
    <scope>NUCLEOTIDE SEQUENCE [LARGE SCALE GENOMIC DNA]</scope>
    <source>
        <strain evidence="2 3">AQ6-296</strain>
    </source>
</reference>
<evidence type="ECO:0008006" key="4">
    <source>
        <dbReference type="Google" id="ProtNLM"/>
    </source>
</evidence>
<dbReference type="OrthoDB" id="6938654at2"/>
<dbReference type="EMBL" id="CP035704">
    <property type="protein sequence ID" value="QBB71034.1"/>
    <property type="molecule type" value="Genomic_DNA"/>
</dbReference>
<organism evidence="2 3">
    <name type="scientific">Pseudolysobacter antarcticus</name>
    <dbReference type="NCBI Taxonomy" id="2511995"/>
    <lineage>
        <taxon>Bacteria</taxon>
        <taxon>Pseudomonadati</taxon>
        <taxon>Pseudomonadota</taxon>
        <taxon>Gammaproteobacteria</taxon>
        <taxon>Lysobacterales</taxon>
        <taxon>Rhodanobacteraceae</taxon>
        <taxon>Pseudolysobacter</taxon>
    </lineage>
</organism>
<proteinExistence type="predicted"/>
<keyword evidence="1" id="KW-0732">Signal</keyword>
<accession>A0A411HKU6</accession>
<dbReference type="KEGG" id="xbc:ELE36_12115"/>
<name>A0A411HKU6_9GAMM</name>
<protein>
    <recommendedName>
        <fullName evidence="4">DUF1311 domain-containing protein</fullName>
    </recommendedName>
</protein>
<dbReference type="Proteomes" id="UP000291562">
    <property type="component" value="Chromosome"/>
</dbReference>
<evidence type="ECO:0000313" key="2">
    <source>
        <dbReference type="EMBL" id="QBB71034.1"/>
    </source>
</evidence>
<dbReference type="AlphaFoldDB" id="A0A411HKU6"/>
<evidence type="ECO:0000256" key="1">
    <source>
        <dbReference type="SAM" id="SignalP"/>
    </source>
</evidence>
<keyword evidence="3" id="KW-1185">Reference proteome</keyword>
<sequence length="418" mass="46735">MNTHTKIINVFAALALGTLCAFSHATSAQDWQGEWGQWSSPDNGVNLYGGSISIFACSQETSTCRMRLNAESAKTRCEYYFSGDSHHDIEMTWSTDDSATTQLTDAKGQTKQCRVDLKLENIAGKRQIHAESRGPQCDYFCTDGAVIPQTYVFHRAQPYLWHSTPICFADDRDSRQAWCDDANIQALEQRLYDLGSKYDALKHDDALYQKQFVVREAALKTCNGAKDTSDCLLHAYTSDVSDFEHAVAMAQTERDKAEKLLAQKGDATQASKLITQIDGVYKKQFANGNVDGEHYTSEDILEIVRVAEDAVYFRASLAFFNGHSCGQHGIARFSQAGVFVFNDTQKFANDAVCRLQFEVSDKAITIKDPDGLCRNYCGARGSFNGETFLRSARRTIRYMTILKNSEQYKEALGTLDNP</sequence>
<gene>
    <name evidence="2" type="ORF">ELE36_12115</name>
</gene>
<evidence type="ECO:0000313" key="3">
    <source>
        <dbReference type="Proteomes" id="UP000291562"/>
    </source>
</evidence>
<dbReference type="RefSeq" id="WP_129833642.1">
    <property type="nucleotide sequence ID" value="NZ_CP035704.1"/>
</dbReference>
<feature type="chain" id="PRO_5019205488" description="DUF1311 domain-containing protein" evidence="1">
    <location>
        <begin position="29"/>
        <end position="418"/>
    </location>
</feature>
<feature type="signal peptide" evidence="1">
    <location>
        <begin position="1"/>
        <end position="28"/>
    </location>
</feature>